<evidence type="ECO:0000256" key="1">
    <source>
        <dbReference type="ARBA" id="ARBA00022679"/>
    </source>
</evidence>
<feature type="domain" description="RING-type" evidence="7">
    <location>
        <begin position="61"/>
        <end position="267"/>
    </location>
</feature>
<keyword evidence="4" id="KW-0863">Zinc-finger</keyword>
<sequence>MNAMDAQQANAMEKKWKALDRALRGVYDVPWQERKPFIADGAVTRCLGWNLDIRVHANERACDECPVCCETGVTTYTNEEHAGAFHSACSCHACADCIKKWVELQLPACRATFQVRVQCYGCHKMMPQKLVMMCEAAGELATQLQRREVLQRNSLFPKCMQVECRRTECVGIGYLGYETIMCMVCEDQWAAAEETVVHFGDHLLDVRELAKLSDGELATVKLSGTITVAMRKCPNCGMITEKNGGCDHMRCLKCNHEYYWSTGKKYR</sequence>
<dbReference type="GO" id="GO:0008270">
    <property type="term" value="F:zinc ion binding"/>
    <property type="evidence" value="ECO:0007669"/>
    <property type="project" value="UniProtKB-KW"/>
</dbReference>
<name>A0A7S2GDL8_9EUKA</name>
<keyword evidence="2" id="KW-0479">Metal-binding</keyword>
<evidence type="ECO:0000256" key="6">
    <source>
        <dbReference type="ARBA" id="ARBA00022833"/>
    </source>
</evidence>
<dbReference type="AlphaFoldDB" id="A0A7S2GDL8"/>
<dbReference type="Gene3D" id="1.20.120.1750">
    <property type="match status" value="1"/>
</dbReference>
<dbReference type="PROSITE" id="PS51873">
    <property type="entry name" value="TRIAD"/>
    <property type="match status" value="1"/>
</dbReference>
<dbReference type="CDD" id="cd20336">
    <property type="entry name" value="Rcat_RBR"/>
    <property type="match status" value="1"/>
</dbReference>
<keyword evidence="1" id="KW-0808">Transferase</keyword>
<evidence type="ECO:0000256" key="3">
    <source>
        <dbReference type="ARBA" id="ARBA00022737"/>
    </source>
</evidence>
<keyword evidence="3" id="KW-0677">Repeat</keyword>
<organism evidence="8">
    <name type="scientific">Haptolina brevifila</name>
    <dbReference type="NCBI Taxonomy" id="156173"/>
    <lineage>
        <taxon>Eukaryota</taxon>
        <taxon>Haptista</taxon>
        <taxon>Haptophyta</taxon>
        <taxon>Prymnesiophyceae</taxon>
        <taxon>Prymnesiales</taxon>
        <taxon>Prymnesiaceae</taxon>
        <taxon>Haptolina</taxon>
    </lineage>
</organism>
<gene>
    <name evidence="8" type="ORF">CBRE1094_LOCUS13441</name>
</gene>
<evidence type="ECO:0000313" key="8">
    <source>
        <dbReference type="EMBL" id="CAD9442575.1"/>
    </source>
</evidence>
<keyword evidence="5" id="KW-0833">Ubl conjugation pathway</keyword>
<evidence type="ECO:0000259" key="7">
    <source>
        <dbReference type="PROSITE" id="PS51873"/>
    </source>
</evidence>
<evidence type="ECO:0000256" key="5">
    <source>
        <dbReference type="ARBA" id="ARBA00022786"/>
    </source>
</evidence>
<proteinExistence type="predicted"/>
<dbReference type="SUPFAM" id="SSF57850">
    <property type="entry name" value="RING/U-box"/>
    <property type="match status" value="1"/>
</dbReference>
<accession>A0A7S2GDL8</accession>
<keyword evidence="6" id="KW-0862">Zinc</keyword>
<dbReference type="EMBL" id="HBGU01024747">
    <property type="protein sequence ID" value="CAD9442575.1"/>
    <property type="molecule type" value="Transcribed_RNA"/>
</dbReference>
<dbReference type="Pfam" id="PF22191">
    <property type="entry name" value="IBR_1"/>
    <property type="match status" value="1"/>
</dbReference>
<evidence type="ECO:0000256" key="4">
    <source>
        <dbReference type="ARBA" id="ARBA00022771"/>
    </source>
</evidence>
<dbReference type="InterPro" id="IPR044066">
    <property type="entry name" value="TRIAD_supradom"/>
</dbReference>
<dbReference type="GO" id="GO:0016740">
    <property type="term" value="F:transferase activity"/>
    <property type="evidence" value="ECO:0007669"/>
    <property type="project" value="UniProtKB-KW"/>
</dbReference>
<protein>
    <recommendedName>
        <fullName evidence="7">RING-type domain-containing protein</fullName>
    </recommendedName>
</protein>
<reference evidence="8" key="1">
    <citation type="submission" date="2021-01" db="EMBL/GenBank/DDBJ databases">
        <authorList>
            <person name="Corre E."/>
            <person name="Pelletier E."/>
            <person name="Niang G."/>
            <person name="Scheremetjew M."/>
            <person name="Finn R."/>
            <person name="Kale V."/>
            <person name="Holt S."/>
            <person name="Cochrane G."/>
            <person name="Meng A."/>
            <person name="Brown T."/>
            <person name="Cohen L."/>
        </authorList>
    </citation>
    <scope>NUCLEOTIDE SEQUENCE</scope>
    <source>
        <strain evidence="8">UTEX LB 985</strain>
    </source>
</reference>
<evidence type="ECO:0000256" key="2">
    <source>
        <dbReference type="ARBA" id="ARBA00022723"/>
    </source>
</evidence>